<dbReference type="SMART" id="SM00326">
    <property type="entry name" value="SH3"/>
    <property type="match status" value="1"/>
</dbReference>
<keyword evidence="1 2" id="KW-0728">SH3 domain</keyword>
<evidence type="ECO:0000256" key="3">
    <source>
        <dbReference type="SAM" id="Coils"/>
    </source>
</evidence>
<evidence type="ECO:0000256" key="1">
    <source>
        <dbReference type="ARBA" id="ARBA00022443"/>
    </source>
</evidence>
<proteinExistence type="predicted"/>
<protein>
    <recommendedName>
        <fullName evidence="5">SH3 domain-containing protein</fullName>
    </recommendedName>
</protein>
<reference evidence="6 7" key="1">
    <citation type="submission" date="2016-04" db="EMBL/GenBank/DDBJ databases">
        <title>A degradative enzymes factory behind the ericoid mycorrhizal symbiosis.</title>
        <authorList>
            <consortium name="DOE Joint Genome Institute"/>
            <person name="Martino E."/>
            <person name="Morin E."/>
            <person name="Grelet G."/>
            <person name="Kuo A."/>
            <person name="Kohler A."/>
            <person name="Daghino S."/>
            <person name="Barry K."/>
            <person name="Choi C."/>
            <person name="Cichocki N."/>
            <person name="Clum A."/>
            <person name="Copeland A."/>
            <person name="Hainaut M."/>
            <person name="Haridas S."/>
            <person name="Labutti K."/>
            <person name="Lindquist E."/>
            <person name="Lipzen A."/>
            <person name="Khouja H.-R."/>
            <person name="Murat C."/>
            <person name="Ohm R."/>
            <person name="Olson A."/>
            <person name="Spatafora J."/>
            <person name="Veneault-Fourrey C."/>
            <person name="Henrissat B."/>
            <person name="Grigoriev I."/>
            <person name="Martin F."/>
            <person name="Perotto S."/>
        </authorList>
    </citation>
    <scope>NUCLEOTIDE SEQUENCE [LARGE SCALE GENOMIC DNA]</scope>
    <source>
        <strain evidence="6 7">F</strain>
    </source>
</reference>
<feature type="domain" description="SH3" evidence="5">
    <location>
        <begin position="541"/>
        <end position="600"/>
    </location>
</feature>
<dbReference type="STRING" id="1149755.A0A2J6QWJ6"/>
<dbReference type="Gene3D" id="2.30.30.40">
    <property type="entry name" value="SH3 Domains"/>
    <property type="match status" value="1"/>
</dbReference>
<dbReference type="PROSITE" id="PS50002">
    <property type="entry name" value="SH3"/>
    <property type="match status" value="1"/>
</dbReference>
<dbReference type="Pfam" id="PF22893">
    <property type="entry name" value="ULD_2"/>
    <property type="match status" value="1"/>
</dbReference>
<feature type="coiled-coil region" evidence="3">
    <location>
        <begin position="27"/>
        <end position="54"/>
    </location>
</feature>
<evidence type="ECO:0000313" key="6">
    <source>
        <dbReference type="EMBL" id="PMD30631.1"/>
    </source>
</evidence>
<dbReference type="PANTHER" id="PTHR38886:SF1">
    <property type="entry name" value="NACHT-NTPASE AND P-LOOP NTPASES N-TERMINAL DOMAIN-CONTAINING PROTEIN"/>
    <property type="match status" value="1"/>
</dbReference>
<sequence>MSFGWSAGDIISAIALVNRIIKCVGNAGGAQEQFQELESELDGLLRALKDIKEVTSLPDQVPEIVALKFAACLCEETLKRFYEKIKPFDESLGVSSRKSKVKAAPRMVRWELLVKKDIPELRTYLVAHVGSLSLRLNTALLKLGARAFSSTREHHIEQLKASNAIEQQISIQSQTIVEKITALAQQDSAPKLESFLSLATNVWKAQNEMMEMFAKAIQTVPAPDLAHTWAQAPIKFEDALGRIMPVPSEYDWDKFEAIIQVQFKNGPGKAKVQSGEYELFMGTNSITPMRKIRDFHPLPGTTITMTIILGQYIGTERCPRLGCSSRLFRRGRDDKMGLVCTECNSWFRKSGATLPKPLKPRALSTPLRSDLSLERGLDTKFRNLDLEYEDRKTYKNISIYITELPPTPTRFRDKYTRNYEPRQEAKSKLPPDSSSGYRLRGETPPFAVWKKQNDAHPGHRRQTYQMAFQPKAVIPRHRQTSQMAFQPKTVIPRHRRTYAFDRHEHVGHSIRLQPARLPLVCQDISQTNSVLPDLDPVQQSSRQLTYIALQHYQGRRHSELSFKKGDIIQKLHPIRAGWQVGLLNGSFGNFSLDHVMKIVLESLPPTDADPTCLGTDDHEGYSGVYYRNHLDL</sequence>
<dbReference type="PANTHER" id="PTHR38886">
    <property type="entry name" value="SESA DOMAIN-CONTAINING PROTEIN"/>
    <property type="match status" value="1"/>
</dbReference>
<dbReference type="Proteomes" id="UP000235786">
    <property type="component" value="Unassembled WGS sequence"/>
</dbReference>
<evidence type="ECO:0000256" key="4">
    <source>
        <dbReference type="SAM" id="MobiDB-lite"/>
    </source>
</evidence>
<dbReference type="AlphaFoldDB" id="A0A2J6QWJ6"/>
<organism evidence="6 7">
    <name type="scientific">Hyaloscypha variabilis (strain UAMH 11265 / GT02V1 / F)</name>
    <name type="common">Meliniomyces variabilis</name>
    <dbReference type="NCBI Taxonomy" id="1149755"/>
    <lineage>
        <taxon>Eukaryota</taxon>
        <taxon>Fungi</taxon>
        <taxon>Dikarya</taxon>
        <taxon>Ascomycota</taxon>
        <taxon>Pezizomycotina</taxon>
        <taxon>Leotiomycetes</taxon>
        <taxon>Helotiales</taxon>
        <taxon>Hyaloscyphaceae</taxon>
        <taxon>Hyaloscypha</taxon>
        <taxon>Hyaloscypha variabilis</taxon>
    </lineage>
</organism>
<feature type="region of interest" description="Disordered" evidence="4">
    <location>
        <begin position="418"/>
        <end position="437"/>
    </location>
</feature>
<dbReference type="OrthoDB" id="3045089at2759"/>
<gene>
    <name evidence="6" type="ORF">L207DRAFT_502576</name>
</gene>
<evidence type="ECO:0000259" key="5">
    <source>
        <dbReference type="PROSITE" id="PS50002"/>
    </source>
</evidence>
<dbReference type="EMBL" id="KZ613966">
    <property type="protein sequence ID" value="PMD30631.1"/>
    <property type="molecule type" value="Genomic_DNA"/>
</dbReference>
<keyword evidence="7" id="KW-1185">Reference proteome</keyword>
<dbReference type="InterPro" id="IPR036028">
    <property type="entry name" value="SH3-like_dom_sf"/>
</dbReference>
<evidence type="ECO:0000313" key="7">
    <source>
        <dbReference type="Proteomes" id="UP000235786"/>
    </source>
</evidence>
<dbReference type="InterPro" id="IPR054464">
    <property type="entry name" value="ULD_fung"/>
</dbReference>
<accession>A0A2J6QWJ6</accession>
<feature type="compositionally biased region" description="Basic and acidic residues" evidence="4">
    <location>
        <begin position="418"/>
        <end position="429"/>
    </location>
</feature>
<keyword evidence="3" id="KW-0175">Coiled coil</keyword>
<dbReference type="SUPFAM" id="SSF50044">
    <property type="entry name" value="SH3-domain"/>
    <property type="match status" value="1"/>
</dbReference>
<evidence type="ECO:0000256" key="2">
    <source>
        <dbReference type="PROSITE-ProRule" id="PRU00192"/>
    </source>
</evidence>
<name>A0A2J6QWJ6_HYAVF</name>
<dbReference type="InterPro" id="IPR001452">
    <property type="entry name" value="SH3_domain"/>
</dbReference>